<reference evidence="3 4" key="1">
    <citation type="journal article" date="2012" name="Eukaryot. Cell">
        <title>Genome sequence of the fungus Glarea lozoyensis: the first genome sequence of a species from the Helotiaceae family.</title>
        <authorList>
            <person name="Youssar L."/>
            <person name="Gruening B.A."/>
            <person name="Erxleben A."/>
            <person name="Guenther S."/>
            <person name="Huettel W."/>
        </authorList>
    </citation>
    <scope>NUCLEOTIDE SEQUENCE [LARGE SCALE GENOMIC DNA]</scope>
    <source>
        <strain evidence="4">ATCC 74030 / MF5533</strain>
    </source>
</reference>
<dbReference type="InParanoid" id="H0EMZ7"/>
<evidence type="ECO:0000313" key="4">
    <source>
        <dbReference type="Proteomes" id="UP000005446"/>
    </source>
</evidence>
<organism evidence="3 4">
    <name type="scientific">Glarea lozoyensis (strain ATCC 74030 / MF5533)</name>
    <dbReference type="NCBI Taxonomy" id="1104152"/>
    <lineage>
        <taxon>Eukaryota</taxon>
        <taxon>Fungi</taxon>
        <taxon>Dikarya</taxon>
        <taxon>Ascomycota</taxon>
        <taxon>Pezizomycotina</taxon>
        <taxon>Leotiomycetes</taxon>
        <taxon>Helotiales</taxon>
        <taxon>Helotiaceae</taxon>
        <taxon>Glarea</taxon>
    </lineage>
</organism>
<evidence type="ECO:0000256" key="1">
    <source>
        <dbReference type="SAM" id="MobiDB-lite"/>
    </source>
</evidence>
<dbReference type="HOGENOM" id="CLU_1855458_0_0_1"/>
<feature type="domain" description="2EXR" evidence="2">
    <location>
        <begin position="107"/>
        <end position="132"/>
    </location>
</feature>
<feature type="compositionally biased region" description="Polar residues" evidence="1">
    <location>
        <begin position="1"/>
        <end position="11"/>
    </location>
</feature>
<dbReference type="Proteomes" id="UP000005446">
    <property type="component" value="Unassembled WGS sequence"/>
</dbReference>
<sequence length="138" mass="15763">MSLADEQQPNGAVSMFKSPVQNHSPSAHNSIEYEHASEGSDEQSSADDDENEELDQDIDEDEHEHEHEDLYEWSDEPGSSQYDSLSDASGWEFEENKSAPWLEEETFHSFQRLPVEIRLQIWKLATPDPRDVNGPSCK</sequence>
<accession>H0EMZ7</accession>
<feature type="compositionally biased region" description="Polar residues" evidence="1">
    <location>
        <begin position="19"/>
        <end position="29"/>
    </location>
</feature>
<proteinExistence type="predicted"/>
<protein>
    <recommendedName>
        <fullName evidence="2">2EXR domain-containing protein</fullName>
    </recommendedName>
</protein>
<keyword evidence="4" id="KW-1185">Reference proteome</keyword>
<dbReference type="OrthoDB" id="3513892at2759"/>
<name>H0EMZ7_GLAL7</name>
<dbReference type="AlphaFoldDB" id="H0EMZ7"/>
<feature type="compositionally biased region" description="Acidic residues" evidence="1">
    <location>
        <begin position="39"/>
        <end position="63"/>
    </location>
</feature>
<evidence type="ECO:0000259" key="2">
    <source>
        <dbReference type="Pfam" id="PF20150"/>
    </source>
</evidence>
<feature type="compositionally biased region" description="Polar residues" evidence="1">
    <location>
        <begin position="77"/>
        <end position="87"/>
    </location>
</feature>
<dbReference type="Pfam" id="PF20150">
    <property type="entry name" value="2EXR"/>
    <property type="match status" value="1"/>
</dbReference>
<dbReference type="InterPro" id="IPR045518">
    <property type="entry name" value="2EXR"/>
</dbReference>
<gene>
    <name evidence="3" type="ORF">M7I_3996</name>
</gene>
<dbReference type="EMBL" id="AGUE01000099">
    <property type="protein sequence ID" value="EHL00097.1"/>
    <property type="molecule type" value="Genomic_DNA"/>
</dbReference>
<evidence type="ECO:0000313" key="3">
    <source>
        <dbReference type="EMBL" id="EHL00097.1"/>
    </source>
</evidence>
<feature type="region of interest" description="Disordered" evidence="1">
    <location>
        <begin position="1"/>
        <end position="91"/>
    </location>
</feature>
<comment type="caution">
    <text evidence="3">The sequence shown here is derived from an EMBL/GenBank/DDBJ whole genome shotgun (WGS) entry which is preliminary data.</text>
</comment>